<organism evidence="2 3">
    <name type="scientific">Epicoccum nigrum</name>
    <name type="common">Soil fungus</name>
    <name type="synonym">Epicoccum purpurascens</name>
    <dbReference type="NCBI Taxonomy" id="105696"/>
    <lineage>
        <taxon>Eukaryota</taxon>
        <taxon>Fungi</taxon>
        <taxon>Dikarya</taxon>
        <taxon>Ascomycota</taxon>
        <taxon>Pezizomycotina</taxon>
        <taxon>Dothideomycetes</taxon>
        <taxon>Pleosporomycetidae</taxon>
        <taxon>Pleosporales</taxon>
        <taxon>Pleosporineae</taxon>
        <taxon>Didymellaceae</taxon>
        <taxon>Epicoccum</taxon>
    </lineage>
</organism>
<dbReference type="EMBL" id="KZ107839">
    <property type="protein sequence ID" value="OSS53218.1"/>
    <property type="molecule type" value="Genomic_DNA"/>
</dbReference>
<dbReference type="Proteomes" id="UP000193240">
    <property type="component" value="Unassembled WGS sequence"/>
</dbReference>
<feature type="compositionally biased region" description="Low complexity" evidence="1">
    <location>
        <begin position="279"/>
        <end position="297"/>
    </location>
</feature>
<evidence type="ECO:0000313" key="3">
    <source>
        <dbReference type="Proteomes" id="UP000193240"/>
    </source>
</evidence>
<sequence length="530" mass="58776">MTLVPSLISKEQCYCTVQNSSYSLVVTTSTSQCVQKSFEDMAVRTQEKPPRAEGEGDVNKCVNNLIEAFANGLDIFKRLRERKRKHKARKESQAPEPINSAELQLSNSLRRGPQDLAERYDECYSQSGMGRRFATGDSIAHASLAEILMRLNTGLVSIITTFLNHEQKGTSGHMKMNYRSLTDLSEASRRDALTSMSQLYQRLSQSQLQIHPALRINAIESSGNSSDSSKDKDNRKSTASRGRRPSGSHVTRLATKSSSQPQLCMVRSKSRNTSRKESTSSSSSSKLASKSTSRSESPYASPLQSPVPEYAVLDPMMEHRVDMKSPIYTRRISASAQIPPFSPDRKRIDSLDAVAQPQDYFSLTPRPQPRAPAFASTTRKPLPSSSPTRKEKEKEKEKEKTPSSPKKSAPPIPSKPAALSNNNTAPNHSGAPMPFTAHIKRRLDKATPSQYTFASDSTKLGEIPETRWAQPFDYERAELLNNFAAAAAKVRVPTPAQVAQAEEKGKAKEKEKKEEKAGKGWKLWKRSETA</sequence>
<reference evidence="2 3" key="1">
    <citation type="journal article" date="2017" name="Genome Announc.">
        <title>Genome sequence of the saprophytic ascomycete Epicoccum nigrum ICMP 19927 strain isolated from New Zealand.</title>
        <authorList>
            <person name="Fokin M."/>
            <person name="Fleetwood D."/>
            <person name="Weir B.S."/>
            <person name="Villas-Boas S.G."/>
        </authorList>
    </citation>
    <scope>NUCLEOTIDE SEQUENCE [LARGE SCALE GENOMIC DNA]</scope>
    <source>
        <strain evidence="2 3">ICMP 19927</strain>
    </source>
</reference>
<evidence type="ECO:0000313" key="2">
    <source>
        <dbReference type="EMBL" id="OSS53218.1"/>
    </source>
</evidence>
<feature type="region of interest" description="Disordered" evidence="1">
    <location>
        <begin position="359"/>
        <end position="437"/>
    </location>
</feature>
<protein>
    <submittedName>
        <fullName evidence="2">Uncharacterized protein</fullName>
    </submittedName>
</protein>
<dbReference type="AlphaFoldDB" id="A0A1Y2MDA4"/>
<accession>A0A1Y2MDA4</accession>
<evidence type="ECO:0000256" key="1">
    <source>
        <dbReference type="SAM" id="MobiDB-lite"/>
    </source>
</evidence>
<feature type="region of interest" description="Disordered" evidence="1">
    <location>
        <begin position="220"/>
        <end position="306"/>
    </location>
</feature>
<feature type="compositionally biased region" description="Basic and acidic residues" evidence="1">
    <location>
        <begin position="501"/>
        <end position="518"/>
    </location>
</feature>
<dbReference type="STRING" id="105696.A0A1Y2MDA4"/>
<dbReference type="InParanoid" id="A0A1Y2MDA4"/>
<gene>
    <name evidence="2" type="ORF">B5807_03019</name>
</gene>
<proteinExistence type="predicted"/>
<feature type="region of interest" description="Disordered" evidence="1">
    <location>
        <begin position="499"/>
        <end position="530"/>
    </location>
</feature>
<name>A0A1Y2MDA4_EPING</name>
<feature type="compositionally biased region" description="Basic and acidic residues" evidence="1">
    <location>
        <begin position="388"/>
        <end position="401"/>
    </location>
</feature>
<keyword evidence="3" id="KW-1185">Reference proteome</keyword>
<dbReference type="OMA" id="HHDCSSR"/>